<dbReference type="Proteomes" id="UP000322899">
    <property type="component" value="Unassembled WGS sequence"/>
</dbReference>
<keyword evidence="3 5" id="KW-0378">Hydrolase</keyword>
<evidence type="ECO:0000256" key="4">
    <source>
        <dbReference type="ARBA" id="ARBA00022912"/>
    </source>
</evidence>
<evidence type="ECO:0000256" key="1">
    <source>
        <dbReference type="ARBA" id="ARBA00004170"/>
    </source>
</evidence>
<feature type="region of interest" description="Disordered" evidence="6">
    <location>
        <begin position="350"/>
        <end position="369"/>
    </location>
</feature>
<evidence type="ECO:0000313" key="10">
    <source>
        <dbReference type="EMBL" id="KAA0173379.1"/>
    </source>
</evidence>
<dbReference type="OrthoDB" id="10264738at2759"/>
<dbReference type="SUPFAM" id="SSF81606">
    <property type="entry name" value="PP2C-like"/>
    <property type="match status" value="1"/>
</dbReference>
<keyword evidence="4 5" id="KW-0904">Protein phosphatase</keyword>
<dbReference type="Proteomes" id="UP000325113">
    <property type="component" value="Unassembled WGS sequence"/>
</dbReference>
<comment type="similarity">
    <text evidence="5">Belongs to the PP2C family.</text>
</comment>
<dbReference type="PROSITE" id="PS01032">
    <property type="entry name" value="PPM_1"/>
    <property type="match status" value="1"/>
</dbReference>
<dbReference type="InterPro" id="IPR036457">
    <property type="entry name" value="PPM-type-like_dom_sf"/>
</dbReference>
<gene>
    <name evidence="10" type="ORF">FNF27_05156</name>
    <name evidence="8" type="ORF">FNF29_06047</name>
    <name evidence="9" type="ORF">FNF31_05636</name>
</gene>
<keyword evidence="12" id="KW-1185">Reference proteome</keyword>
<evidence type="ECO:0000313" key="11">
    <source>
        <dbReference type="Proteomes" id="UP000322899"/>
    </source>
</evidence>
<keyword evidence="2" id="KW-0479">Metal-binding</keyword>
<dbReference type="InterPro" id="IPR001932">
    <property type="entry name" value="PPM-type_phosphatase-like_dom"/>
</dbReference>
<evidence type="ECO:0000313" key="13">
    <source>
        <dbReference type="Proteomes" id="UP000325113"/>
    </source>
</evidence>
<dbReference type="Proteomes" id="UP000323011">
    <property type="component" value="Unassembled WGS sequence"/>
</dbReference>
<protein>
    <recommendedName>
        <fullName evidence="7">PPM-type phosphatase domain-containing protein</fullName>
    </recommendedName>
</protein>
<comment type="caution">
    <text evidence="9">The sequence shown here is derived from an EMBL/GenBank/DDBJ whole genome shotgun (WGS) entry which is preliminary data.</text>
</comment>
<feature type="domain" description="PPM-type phosphatase" evidence="7">
    <location>
        <begin position="23"/>
        <end position="297"/>
    </location>
</feature>
<dbReference type="Gene3D" id="3.60.40.10">
    <property type="entry name" value="PPM-type phosphatase domain"/>
    <property type="match status" value="1"/>
</dbReference>
<dbReference type="GO" id="GO:0004722">
    <property type="term" value="F:protein serine/threonine phosphatase activity"/>
    <property type="evidence" value="ECO:0007669"/>
    <property type="project" value="InterPro"/>
</dbReference>
<dbReference type="CDD" id="cd00143">
    <property type="entry name" value="PP2Cc"/>
    <property type="match status" value="1"/>
</dbReference>
<evidence type="ECO:0000256" key="3">
    <source>
        <dbReference type="ARBA" id="ARBA00022801"/>
    </source>
</evidence>
<evidence type="ECO:0000256" key="2">
    <source>
        <dbReference type="ARBA" id="ARBA00022723"/>
    </source>
</evidence>
<dbReference type="EMBL" id="VLTO01000034">
    <property type="protein sequence ID" value="KAA0173379.1"/>
    <property type="molecule type" value="Genomic_DNA"/>
</dbReference>
<dbReference type="GO" id="GO:0016020">
    <property type="term" value="C:membrane"/>
    <property type="evidence" value="ECO:0007669"/>
    <property type="project" value="UniProtKB-SubCell"/>
</dbReference>
<evidence type="ECO:0000256" key="6">
    <source>
        <dbReference type="SAM" id="MobiDB-lite"/>
    </source>
</evidence>
<sequence length="369" mass="39294">MGAFLDKPEIVREEFREAKGPLDAAMCSIQGWRVGQEDAHIVKHGLGEGLEDVSLFCVFDGHGGESMSAAVSKEFVEAVRSGLVKYAAEQGATGKALITTPAAFEATLPSAFVNLDRELHRRVVSGTLKESGTTAVCVFVTPTHVICANSGDSRAIMVSKDVVIPLSFDHKPSNAVERTRIYAAGGVVSMDRVDGDLAVSRAFGDFRYKECASKSWEEQKVSVLPDIVVRPRDPTADQFIVVACDGIWDVMTNDEVGSAANALARRGATPDATSEFIIDECMRRNSRDNMSAIVVSMDAAPTASKEAVKSFEAARRDANQARAERSARGDPMDATSTYALRMISTYSSAGAAEEAAEATEEPAAAAGSA</sequence>
<evidence type="ECO:0000313" key="9">
    <source>
        <dbReference type="EMBL" id="KAA0157908.1"/>
    </source>
</evidence>
<comment type="subcellular location">
    <subcellularLocation>
        <location evidence="1">Membrane</location>
        <topology evidence="1">Peripheral membrane protein</topology>
    </subcellularLocation>
</comment>
<dbReference type="OMA" id="WGRVNAN"/>
<feature type="compositionally biased region" description="Basic and acidic residues" evidence="6">
    <location>
        <begin position="314"/>
        <end position="331"/>
    </location>
</feature>
<proteinExistence type="inferred from homology"/>
<dbReference type="Pfam" id="PF00481">
    <property type="entry name" value="PP2C"/>
    <property type="match status" value="1"/>
</dbReference>
<evidence type="ECO:0000259" key="7">
    <source>
        <dbReference type="PROSITE" id="PS51746"/>
    </source>
</evidence>
<organism evidence="9 13">
    <name type="scientific">Cafeteria roenbergensis</name>
    <name type="common">Marine flagellate</name>
    <dbReference type="NCBI Taxonomy" id="33653"/>
    <lineage>
        <taxon>Eukaryota</taxon>
        <taxon>Sar</taxon>
        <taxon>Stramenopiles</taxon>
        <taxon>Bigyra</taxon>
        <taxon>Opalozoa</taxon>
        <taxon>Bicosoecida</taxon>
        <taxon>Cafeteriaceae</taxon>
        <taxon>Cafeteria</taxon>
    </lineage>
</organism>
<dbReference type="AlphaFoldDB" id="A0A5A8CYN8"/>
<dbReference type="GO" id="GO:0046872">
    <property type="term" value="F:metal ion binding"/>
    <property type="evidence" value="ECO:0007669"/>
    <property type="project" value="UniProtKB-KW"/>
</dbReference>
<feature type="region of interest" description="Disordered" evidence="6">
    <location>
        <begin position="314"/>
        <end position="334"/>
    </location>
</feature>
<reference evidence="11 12" key="1">
    <citation type="submission" date="2019-07" db="EMBL/GenBank/DDBJ databases">
        <title>Genomes of Cafeteria roenbergensis.</title>
        <authorList>
            <person name="Fischer M.G."/>
            <person name="Hackl T."/>
            <person name="Roman M."/>
        </authorList>
    </citation>
    <scope>NUCLEOTIDE SEQUENCE [LARGE SCALE GENOMIC DNA]</scope>
    <source>
        <strain evidence="8 12">BVI</strain>
        <strain evidence="9 13">Cflag</strain>
        <strain evidence="10 11">E4-10P</strain>
    </source>
</reference>
<dbReference type="EMBL" id="VLTN01000044">
    <property type="protein sequence ID" value="KAA0149342.1"/>
    <property type="molecule type" value="Genomic_DNA"/>
</dbReference>
<evidence type="ECO:0000313" key="8">
    <source>
        <dbReference type="EMBL" id="KAA0149342.1"/>
    </source>
</evidence>
<dbReference type="InterPro" id="IPR015655">
    <property type="entry name" value="PP2C"/>
</dbReference>
<accession>A0A5A8CYN8</accession>
<evidence type="ECO:0000313" key="12">
    <source>
        <dbReference type="Proteomes" id="UP000323011"/>
    </source>
</evidence>
<dbReference type="SMART" id="SM00332">
    <property type="entry name" value="PP2Cc"/>
    <property type="match status" value="1"/>
</dbReference>
<dbReference type="PANTHER" id="PTHR47992">
    <property type="entry name" value="PROTEIN PHOSPHATASE"/>
    <property type="match status" value="1"/>
</dbReference>
<dbReference type="EMBL" id="VLTM01000074">
    <property type="protein sequence ID" value="KAA0157908.1"/>
    <property type="molecule type" value="Genomic_DNA"/>
</dbReference>
<dbReference type="InterPro" id="IPR000222">
    <property type="entry name" value="PP2C_BS"/>
</dbReference>
<evidence type="ECO:0000256" key="5">
    <source>
        <dbReference type="RuleBase" id="RU003465"/>
    </source>
</evidence>
<dbReference type="PROSITE" id="PS51746">
    <property type="entry name" value="PPM_2"/>
    <property type="match status" value="1"/>
</dbReference>
<name>A0A5A8CYN8_CAFRO</name>